<evidence type="ECO:0000313" key="1">
    <source>
        <dbReference type="EMBL" id="RYQ91850.1"/>
    </source>
</evidence>
<reference evidence="1 2" key="1">
    <citation type="submission" date="2019-01" db="EMBL/GenBank/DDBJ databases">
        <title>Sequencing of cultivated peanut Arachis hypogaea provides insights into genome evolution and oil improvement.</title>
        <authorList>
            <person name="Chen X."/>
        </authorList>
    </citation>
    <scope>NUCLEOTIDE SEQUENCE [LARGE SCALE GENOMIC DNA]</scope>
    <source>
        <strain evidence="2">cv. Fuhuasheng</strain>
        <tissue evidence="1">Leaves</tissue>
    </source>
</reference>
<dbReference type="EMBL" id="SDMP01000019">
    <property type="protein sequence ID" value="RYQ91850.1"/>
    <property type="molecule type" value="Genomic_DNA"/>
</dbReference>
<dbReference type="AlphaFoldDB" id="A0A444XQ30"/>
<dbReference type="Proteomes" id="UP000289738">
    <property type="component" value="Chromosome B09"/>
</dbReference>
<comment type="caution">
    <text evidence="1">The sequence shown here is derived from an EMBL/GenBank/DDBJ whole genome shotgun (WGS) entry which is preliminary data.</text>
</comment>
<proteinExistence type="predicted"/>
<accession>A0A444XQ30</accession>
<keyword evidence="2" id="KW-1185">Reference proteome</keyword>
<evidence type="ECO:0000313" key="2">
    <source>
        <dbReference type="Proteomes" id="UP000289738"/>
    </source>
</evidence>
<name>A0A444XQ30_ARAHY</name>
<sequence length="88" mass="9978">MSDIVNVAWKKYLLQLQLHPLRTKAITAAFLAGFSDGVAQKIAGAKRLQLRRILLFMVCPHFTLYGSSDSLNMRNKYFDSIYRSGVDP</sequence>
<protein>
    <recommendedName>
        <fullName evidence="3">Peroxisomal membrane protein</fullName>
    </recommendedName>
</protein>
<evidence type="ECO:0008006" key="3">
    <source>
        <dbReference type="Google" id="ProtNLM"/>
    </source>
</evidence>
<gene>
    <name evidence="1" type="ORF">Ahy_B09g097896</name>
</gene>
<organism evidence="1 2">
    <name type="scientific">Arachis hypogaea</name>
    <name type="common">Peanut</name>
    <dbReference type="NCBI Taxonomy" id="3818"/>
    <lineage>
        <taxon>Eukaryota</taxon>
        <taxon>Viridiplantae</taxon>
        <taxon>Streptophyta</taxon>
        <taxon>Embryophyta</taxon>
        <taxon>Tracheophyta</taxon>
        <taxon>Spermatophyta</taxon>
        <taxon>Magnoliopsida</taxon>
        <taxon>eudicotyledons</taxon>
        <taxon>Gunneridae</taxon>
        <taxon>Pentapetalae</taxon>
        <taxon>rosids</taxon>
        <taxon>fabids</taxon>
        <taxon>Fabales</taxon>
        <taxon>Fabaceae</taxon>
        <taxon>Papilionoideae</taxon>
        <taxon>50 kb inversion clade</taxon>
        <taxon>dalbergioids sensu lato</taxon>
        <taxon>Dalbergieae</taxon>
        <taxon>Pterocarpus clade</taxon>
        <taxon>Arachis</taxon>
    </lineage>
</organism>